<dbReference type="Pfam" id="PF12728">
    <property type="entry name" value="HTH_17"/>
    <property type="match status" value="1"/>
</dbReference>
<gene>
    <name evidence="2" type="ORF">EIO64_03650</name>
</gene>
<dbReference type="RefSeq" id="WP_119311376.1">
    <property type="nucleotide sequence ID" value="NZ_JANGBC010000023.1"/>
</dbReference>
<dbReference type="InterPro" id="IPR041657">
    <property type="entry name" value="HTH_17"/>
</dbReference>
<protein>
    <submittedName>
        <fullName evidence="2">Helix-turn-helix domain-containing protein</fullName>
    </submittedName>
</protein>
<organism evidence="2 3">
    <name type="scientific">Dysosmobacter welbionis</name>
    <dbReference type="NCBI Taxonomy" id="2093857"/>
    <lineage>
        <taxon>Bacteria</taxon>
        <taxon>Bacillati</taxon>
        <taxon>Bacillota</taxon>
        <taxon>Clostridia</taxon>
        <taxon>Eubacteriales</taxon>
        <taxon>Oscillospiraceae</taxon>
        <taxon>Dysosmobacter</taxon>
    </lineage>
</organism>
<proteinExistence type="predicted"/>
<reference evidence="3" key="1">
    <citation type="submission" date="2018-12" db="EMBL/GenBank/DDBJ databases">
        <title>Dusodibacter welbiota gen. nov., sp. nov., isolated from human faeces and emended description of the Oscillibacter genus.</title>
        <authorList>
            <person name="Le Roy T."/>
            <person name="Van der Smissen P."/>
            <person name="Delzenne N."/>
            <person name="Muccioli G."/>
            <person name="Collet J.F."/>
            <person name="Cani P.D."/>
        </authorList>
    </citation>
    <scope>NUCLEOTIDE SEQUENCE [LARGE SCALE GENOMIC DNA]</scope>
    <source>
        <strain evidence="3">J115</strain>
    </source>
</reference>
<dbReference type="AlphaFoldDB" id="A0A4D7B3J3"/>
<dbReference type="Proteomes" id="UP000298642">
    <property type="component" value="Chromosome"/>
</dbReference>
<evidence type="ECO:0000259" key="1">
    <source>
        <dbReference type="Pfam" id="PF12728"/>
    </source>
</evidence>
<dbReference type="GO" id="GO:0003677">
    <property type="term" value="F:DNA binding"/>
    <property type="evidence" value="ECO:0007669"/>
    <property type="project" value="InterPro"/>
</dbReference>
<accession>A0A4D7B3J3</accession>
<dbReference type="InterPro" id="IPR010093">
    <property type="entry name" value="SinI_DNA-bd"/>
</dbReference>
<sequence length="71" mass="8127">MDHSEYREALDAYKQERLPVVLTAAEAMDLLGVGKNTMYRLLKSGELPAVRIGHSWRLTLEAVEYFLCNRS</sequence>
<dbReference type="SUPFAM" id="SSF46955">
    <property type="entry name" value="Putative DNA-binding domain"/>
    <property type="match status" value="1"/>
</dbReference>
<dbReference type="EMBL" id="CP034413">
    <property type="protein sequence ID" value="QCI60947.1"/>
    <property type="molecule type" value="Genomic_DNA"/>
</dbReference>
<feature type="domain" description="Helix-turn-helix" evidence="1">
    <location>
        <begin position="21"/>
        <end position="70"/>
    </location>
</feature>
<evidence type="ECO:0000313" key="3">
    <source>
        <dbReference type="Proteomes" id="UP000298642"/>
    </source>
</evidence>
<dbReference type="InterPro" id="IPR009061">
    <property type="entry name" value="DNA-bd_dom_put_sf"/>
</dbReference>
<name>A0A4D7B3J3_9FIRM</name>
<keyword evidence="3" id="KW-1185">Reference proteome</keyword>
<dbReference type="KEGG" id="obj:EIO64_03650"/>
<dbReference type="NCBIfam" id="TIGR01764">
    <property type="entry name" value="excise"/>
    <property type="match status" value="1"/>
</dbReference>
<evidence type="ECO:0000313" key="2">
    <source>
        <dbReference type="EMBL" id="QCI60947.1"/>
    </source>
</evidence>